<gene>
    <name evidence="1" type="ORF">BT62DRAFT_1006661</name>
</gene>
<accession>A0A9P7VS73</accession>
<reference evidence="1" key="1">
    <citation type="submission" date="2020-11" db="EMBL/GenBank/DDBJ databases">
        <title>Adaptations for nitrogen fixation in a non-lichenized fungal sporocarp promotes dispersal by wood-feeding termites.</title>
        <authorList>
            <consortium name="DOE Joint Genome Institute"/>
            <person name="Koch R.A."/>
            <person name="Yoon G."/>
            <person name="Arayal U."/>
            <person name="Lail K."/>
            <person name="Amirebrahimi M."/>
            <person name="Labutti K."/>
            <person name="Lipzen A."/>
            <person name="Riley R."/>
            <person name="Barry K."/>
            <person name="Henrissat B."/>
            <person name="Grigoriev I.V."/>
            <person name="Herr J.R."/>
            <person name="Aime M.C."/>
        </authorList>
    </citation>
    <scope>NUCLEOTIDE SEQUENCE</scope>
    <source>
        <strain evidence="1">MCA 3950</strain>
    </source>
</reference>
<dbReference type="AlphaFoldDB" id="A0A9P7VS73"/>
<sequence>MPGSCVVPRHLLLPRRYFSSCRITRSRNVPVLWRPTPEAPDNATALHIGPFNFGMSVIENMPRFRHLEHIQFEKYTMAYFDDRRLTDILSRSSIKSASFTSSIFRTQQHFYSFLRLFPMLEELSCIDLHFKKRPRAHEIVEVRSIGPSLRQVMVDSGDLWQAALDGSRFGPIDKLQKVTIVGVGLDDLAKVAQFLRKTKNTLEEFSMGHLHILGHKHSIHVRWKSKREPLMLSHLRNLTVDIHGKERFTGLPDTDIVIRWWLSMLQDMANANEAHRLENLTIIVGISRSISYIQQNGGASWQEFDRCLTKKQFSAFKSFHVVIKVFSPMQLRSVNYRKQMILDNCPRLQEKGMIDVVVQSVDLPEESVG</sequence>
<dbReference type="EMBL" id="MU250536">
    <property type="protein sequence ID" value="KAG7445632.1"/>
    <property type="molecule type" value="Genomic_DNA"/>
</dbReference>
<proteinExistence type="predicted"/>
<keyword evidence="2" id="KW-1185">Reference proteome</keyword>
<protein>
    <submittedName>
        <fullName evidence="1">Uncharacterized protein</fullName>
    </submittedName>
</protein>
<dbReference type="Proteomes" id="UP000812287">
    <property type="component" value="Unassembled WGS sequence"/>
</dbReference>
<dbReference type="OrthoDB" id="2890360at2759"/>
<evidence type="ECO:0000313" key="2">
    <source>
        <dbReference type="Proteomes" id="UP000812287"/>
    </source>
</evidence>
<comment type="caution">
    <text evidence="1">The sequence shown here is derived from an EMBL/GenBank/DDBJ whole genome shotgun (WGS) entry which is preliminary data.</text>
</comment>
<evidence type="ECO:0000313" key="1">
    <source>
        <dbReference type="EMBL" id="KAG7445632.1"/>
    </source>
</evidence>
<dbReference type="RefSeq" id="XP_043039132.1">
    <property type="nucleotide sequence ID" value="XM_043177264.1"/>
</dbReference>
<organism evidence="1 2">
    <name type="scientific">Guyanagaster necrorhizus</name>
    <dbReference type="NCBI Taxonomy" id="856835"/>
    <lineage>
        <taxon>Eukaryota</taxon>
        <taxon>Fungi</taxon>
        <taxon>Dikarya</taxon>
        <taxon>Basidiomycota</taxon>
        <taxon>Agaricomycotina</taxon>
        <taxon>Agaricomycetes</taxon>
        <taxon>Agaricomycetidae</taxon>
        <taxon>Agaricales</taxon>
        <taxon>Marasmiineae</taxon>
        <taxon>Physalacriaceae</taxon>
        <taxon>Guyanagaster</taxon>
    </lineage>
</organism>
<name>A0A9P7VS73_9AGAR</name>
<dbReference type="GeneID" id="66099551"/>